<evidence type="ECO:0000313" key="1">
    <source>
        <dbReference type="EMBL" id="QLP28174.1"/>
    </source>
</evidence>
<proteinExistence type="predicted"/>
<dbReference type="Proteomes" id="UP000510862">
    <property type="component" value="Chromosome"/>
</dbReference>
<organism evidence="1 2">
    <name type="scientific">Escherichia marmotae</name>
    <dbReference type="NCBI Taxonomy" id="1499973"/>
    <lineage>
        <taxon>Bacteria</taxon>
        <taxon>Pseudomonadati</taxon>
        <taxon>Pseudomonadota</taxon>
        <taxon>Gammaproteobacteria</taxon>
        <taxon>Enterobacterales</taxon>
        <taxon>Enterobacteriaceae</taxon>
        <taxon>Escherichia</taxon>
    </lineage>
</organism>
<sequence>MFILTKLIESKRNHSQPYDIGLVYFMTPIQLPRPVLFLDFFIREVSFQGKGTVRTTLPADAFFYTGESKATSYLFWQQNSHAAQQMGINRWQKKHLTSIPRLLSFIDERPVISTLAVDQGKAQLWFKPDIAAIANIGHEFLHENTWFRTPDEVVTHHYCGKEDCFRYVNLNEILPWGFFGPMLDVDDAGIIWRSGTTPWPVKLMAPGETHCHLWRTTETTHKKPNRNIVMFIKNYGLHQTVRCVTPMDAGQYDSSHLCRETFTVRDGRYHQRVD</sequence>
<dbReference type="RefSeq" id="WP_181236944.1">
    <property type="nucleotide sequence ID" value="NZ_CP058207.1"/>
</dbReference>
<dbReference type="EMBL" id="CP058207">
    <property type="protein sequence ID" value="QLP28174.1"/>
    <property type="molecule type" value="Genomic_DNA"/>
</dbReference>
<evidence type="ECO:0000313" key="2">
    <source>
        <dbReference type="Proteomes" id="UP000510862"/>
    </source>
</evidence>
<name>A0A7L5X949_9ESCH</name>
<gene>
    <name evidence="1" type="ORF">HV018_16585</name>
</gene>
<protein>
    <submittedName>
        <fullName evidence="1">Uncharacterized protein</fullName>
    </submittedName>
</protein>
<dbReference type="AlphaFoldDB" id="A0A7L5X949"/>
<accession>A0A7L5X949</accession>
<reference evidence="1 2" key="1">
    <citation type="submission" date="2020-06" db="EMBL/GenBank/DDBJ databases">
        <title>REHAB project genomes.</title>
        <authorList>
            <person name="Shaw L.P."/>
        </authorList>
    </citation>
    <scope>NUCLEOTIDE SEQUENCE [LARGE SCALE GENOMIC DNA]</scope>
    <source>
        <strain evidence="1 2">RHB42-C09</strain>
    </source>
</reference>